<dbReference type="RefSeq" id="WP_023430767.1">
    <property type="nucleotide sequence ID" value="NZ_AWXZ01000013.1"/>
</dbReference>
<evidence type="ECO:0000313" key="3">
    <source>
        <dbReference type="EMBL" id="ESR26834.1"/>
    </source>
</evidence>
<dbReference type="Gene3D" id="1.10.3990.20">
    <property type="entry name" value="protein bp1543"/>
    <property type="match status" value="1"/>
</dbReference>
<dbReference type="AlphaFoldDB" id="V4RNI3"/>
<dbReference type="OrthoDB" id="5458732at2"/>
<reference evidence="3 4" key="1">
    <citation type="journal article" date="2014" name="Genome Announc.">
        <title>Draft Genome Sequence of Lutibaculum baratangense Strain AMV1T, Isolated from a Mud Volcano in Andamans, India.</title>
        <authorList>
            <person name="Singh A."/>
            <person name="Sreenivas A."/>
            <person name="Sathyanarayana Reddy G."/>
            <person name="Pinnaka A.K."/>
            <person name="Shivaji S."/>
        </authorList>
    </citation>
    <scope>NUCLEOTIDE SEQUENCE [LARGE SCALE GENOMIC DNA]</scope>
    <source>
        <strain evidence="3 4">AMV1</strain>
    </source>
</reference>
<dbReference type="EMBL" id="AWXZ01000013">
    <property type="protein sequence ID" value="ESR26834.1"/>
    <property type="molecule type" value="Genomic_DNA"/>
</dbReference>
<evidence type="ECO:0000313" key="4">
    <source>
        <dbReference type="Proteomes" id="UP000017819"/>
    </source>
</evidence>
<dbReference type="Proteomes" id="UP000017819">
    <property type="component" value="Unassembled WGS sequence"/>
</dbReference>
<keyword evidence="4" id="KW-1185">Reference proteome</keyword>
<feature type="domain" description="Ribbon-helix-helix" evidence="2">
    <location>
        <begin position="16"/>
        <end position="83"/>
    </location>
</feature>
<dbReference type="eggNOG" id="COG4321">
    <property type="taxonomic scope" value="Bacteria"/>
</dbReference>
<dbReference type="InterPro" id="IPR027373">
    <property type="entry name" value="RHH_dom"/>
</dbReference>
<comment type="caution">
    <text evidence="3">The sequence shown here is derived from an EMBL/GenBank/DDBJ whole genome shotgun (WGS) entry which is preliminary data.</text>
</comment>
<evidence type="ECO:0000256" key="1">
    <source>
        <dbReference type="SAM" id="MobiDB-lite"/>
    </source>
</evidence>
<dbReference type="PATRIC" id="fig|631454.5.peg.608"/>
<proteinExistence type="predicted"/>
<organism evidence="3 4">
    <name type="scientific">Lutibaculum baratangense AMV1</name>
    <dbReference type="NCBI Taxonomy" id="631454"/>
    <lineage>
        <taxon>Bacteria</taxon>
        <taxon>Pseudomonadati</taxon>
        <taxon>Pseudomonadota</taxon>
        <taxon>Alphaproteobacteria</taxon>
        <taxon>Hyphomicrobiales</taxon>
        <taxon>Tepidamorphaceae</taxon>
        <taxon>Lutibaculum</taxon>
    </lineage>
</organism>
<feature type="region of interest" description="Disordered" evidence="1">
    <location>
        <begin position="90"/>
        <end position="114"/>
    </location>
</feature>
<name>V4RNI3_9HYPH</name>
<sequence>MCHIFAGIAHERYEGETRSVRLSGHATSIRLEAAFWQVLEDLAADQGMTLPKFLSTLHDEVLELHGEVRNFTSLLRCTCLVHLERKPARPIEVEPQGRHHAGQPRKEPALSAAN</sequence>
<gene>
    <name evidence="3" type="ORF">N177_0618</name>
</gene>
<evidence type="ECO:0000259" key="2">
    <source>
        <dbReference type="Pfam" id="PF13467"/>
    </source>
</evidence>
<dbReference type="InterPro" id="IPR038268">
    <property type="entry name" value="RHH_sf"/>
</dbReference>
<dbReference type="Pfam" id="PF13467">
    <property type="entry name" value="RHH_4"/>
    <property type="match status" value="1"/>
</dbReference>
<protein>
    <recommendedName>
        <fullName evidence="2">Ribbon-helix-helix domain-containing protein</fullName>
    </recommendedName>
</protein>
<accession>V4RNI3</accession>
<dbReference type="STRING" id="631454.N177_0618"/>